<accession>A0A4P7C269</accession>
<dbReference type="RefSeq" id="WP_134358997.1">
    <property type="nucleotide sequence ID" value="NZ_CP038033.1"/>
</dbReference>
<dbReference type="Gene3D" id="3.40.50.2000">
    <property type="entry name" value="Glycogen Phosphorylase B"/>
    <property type="match status" value="2"/>
</dbReference>
<dbReference type="GO" id="GO:0016757">
    <property type="term" value="F:glycosyltransferase activity"/>
    <property type="evidence" value="ECO:0007669"/>
    <property type="project" value="TreeGrafter"/>
</dbReference>
<keyword evidence="2" id="KW-0808">Transferase</keyword>
<proteinExistence type="predicted"/>
<evidence type="ECO:0000313" key="3">
    <source>
        <dbReference type="Proteomes" id="UP000294325"/>
    </source>
</evidence>
<evidence type="ECO:0000259" key="1">
    <source>
        <dbReference type="Pfam" id="PF13524"/>
    </source>
</evidence>
<dbReference type="PANTHER" id="PTHR45947:SF3">
    <property type="entry name" value="SULFOQUINOVOSYL TRANSFERASE SQD2"/>
    <property type="match status" value="1"/>
</dbReference>
<reference evidence="2 3" key="1">
    <citation type="submission" date="2019-03" db="EMBL/GenBank/DDBJ databases">
        <title>The genome sequence of Nitrosococcus wardiae strain D1FHST reveals the archetypal metabolic capacity of ammonia-oxidizing Gammaproteobacteria.</title>
        <authorList>
            <person name="Wang L."/>
            <person name="Lim C.K."/>
            <person name="Hanson T.E."/>
            <person name="Dang H."/>
            <person name="Klotz M.G."/>
        </authorList>
    </citation>
    <scope>NUCLEOTIDE SEQUENCE [LARGE SCALE GENOMIC DNA]</scope>
    <source>
        <strain evidence="2 3">D1FHS</strain>
    </source>
</reference>
<evidence type="ECO:0000313" key="2">
    <source>
        <dbReference type="EMBL" id="QBQ55740.1"/>
    </source>
</evidence>
<dbReference type="SUPFAM" id="SSF53756">
    <property type="entry name" value="UDP-Glycosyltransferase/glycogen phosphorylase"/>
    <property type="match status" value="1"/>
</dbReference>
<dbReference type="CDD" id="cd03801">
    <property type="entry name" value="GT4_PimA-like"/>
    <property type="match status" value="1"/>
</dbReference>
<dbReference type="InterPro" id="IPR050194">
    <property type="entry name" value="Glycosyltransferase_grp1"/>
</dbReference>
<sequence>MRIALFYHSLVSDWNNGNAHFLRGIASEIMARGHELVVYVPRGGWSVTNLIQHYGEGAVTAFQQRYPELANQEQEYTLADLDLERALDAVDLVIVHEWNAHELVQRIGEHRSRHRGYRLLFHDTHHRSFTDSQSMAAYDLQHYDGVLAFGEVIRDRYLTEGWAQQAWVWHEAADTRIFHPLDDRPREAEVVWVGNWGDEERTSELYEFLFDPVMEEQLRTNVYGVRYPQQAQAQLRERGITYRGWLENSRVPEVFARHCVTVHIPRRPYVEALPGIPTIRPFEALACKIPLVCTPWEDAEGLFTPGEDFLIARNGEEMRRCLREIINDRDRAAELASHGYRTLLGAHTCAHRVDELLSIYHELNVSHESQPHLRK</sequence>
<gene>
    <name evidence="2" type="ORF">E3U44_15390</name>
</gene>
<dbReference type="Proteomes" id="UP000294325">
    <property type="component" value="Chromosome"/>
</dbReference>
<dbReference type="OrthoDB" id="8756565at2"/>
<feature type="domain" description="Spore protein YkvP/CgeB glycosyl transferase-like" evidence="1">
    <location>
        <begin position="207"/>
        <end position="357"/>
    </location>
</feature>
<keyword evidence="3" id="KW-1185">Reference proteome</keyword>
<dbReference type="PANTHER" id="PTHR45947">
    <property type="entry name" value="SULFOQUINOVOSYL TRANSFERASE SQD2"/>
    <property type="match status" value="1"/>
</dbReference>
<dbReference type="AlphaFoldDB" id="A0A4P7C269"/>
<dbReference type="InterPro" id="IPR055259">
    <property type="entry name" value="YkvP/CgeB_Glyco_trans-like"/>
</dbReference>
<dbReference type="Pfam" id="PF13524">
    <property type="entry name" value="Glyco_trans_1_2"/>
    <property type="match status" value="1"/>
</dbReference>
<dbReference type="KEGG" id="nwr:E3U44_15390"/>
<organism evidence="2 3">
    <name type="scientific">Nitrosococcus wardiae</name>
    <dbReference type="NCBI Taxonomy" id="1814290"/>
    <lineage>
        <taxon>Bacteria</taxon>
        <taxon>Pseudomonadati</taxon>
        <taxon>Pseudomonadota</taxon>
        <taxon>Gammaproteobacteria</taxon>
        <taxon>Chromatiales</taxon>
        <taxon>Chromatiaceae</taxon>
        <taxon>Nitrosococcus</taxon>
    </lineage>
</organism>
<dbReference type="EMBL" id="CP038033">
    <property type="protein sequence ID" value="QBQ55740.1"/>
    <property type="molecule type" value="Genomic_DNA"/>
</dbReference>
<name>A0A4P7C269_9GAMM</name>
<protein>
    <submittedName>
        <fullName evidence="2">Glycosyltransferase</fullName>
    </submittedName>
</protein>